<evidence type="ECO:0000313" key="3">
    <source>
        <dbReference type="Proteomes" id="UP000244810"/>
    </source>
</evidence>
<dbReference type="AlphaFoldDB" id="A0A2T7UUS9"/>
<keyword evidence="3" id="KW-1185">Reference proteome</keyword>
<reference evidence="2 3" key="1">
    <citation type="journal article" date="2011" name="Syst. Appl. Microbiol.">
        <title>Defluviimonas denitrificans gen. nov., sp. nov., and Pararhodobacter aggregans gen. nov., sp. nov., non-phototrophic Rhodobacteraceae from the biofilter of a marine aquaculture.</title>
        <authorList>
            <person name="Foesel B.U."/>
            <person name="Drake H.L."/>
            <person name="Schramm A."/>
        </authorList>
    </citation>
    <scope>NUCLEOTIDE SEQUENCE [LARGE SCALE GENOMIC DNA]</scope>
    <source>
        <strain evidence="2 3">D1-19</strain>
    </source>
</reference>
<comment type="caution">
    <text evidence="2">The sequence shown here is derived from an EMBL/GenBank/DDBJ whole genome shotgun (WGS) entry which is preliminary data.</text>
</comment>
<accession>A0A2T7UUS9</accession>
<feature type="compositionally biased region" description="Basic residues" evidence="1">
    <location>
        <begin position="25"/>
        <end position="35"/>
    </location>
</feature>
<evidence type="ECO:0000313" key="2">
    <source>
        <dbReference type="EMBL" id="PVE48477.1"/>
    </source>
</evidence>
<organism evidence="2 3">
    <name type="scientific">Pararhodobacter aggregans</name>
    <dbReference type="NCBI Taxonomy" id="404875"/>
    <lineage>
        <taxon>Bacteria</taxon>
        <taxon>Pseudomonadati</taxon>
        <taxon>Pseudomonadota</taxon>
        <taxon>Alphaproteobacteria</taxon>
        <taxon>Rhodobacterales</taxon>
        <taxon>Paracoccaceae</taxon>
        <taxon>Pararhodobacter</taxon>
    </lineage>
</organism>
<dbReference type="Proteomes" id="UP000244810">
    <property type="component" value="Unassembled WGS sequence"/>
</dbReference>
<dbReference type="EMBL" id="QDDR01000002">
    <property type="protein sequence ID" value="PVE48477.1"/>
    <property type="molecule type" value="Genomic_DNA"/>
</dbReference>
<evidence type="ECO:0000256" key="1">
    <source>
        <dbReference type="SAM" id="MobiDB-lite"/>
    </source>
</evidence>
<dbReference type="RefSeq" id="WP_107750636.1">
    <property type="nucleotide sequence ID" value="NZ_QBKF01000002.1"/>
</dbReference>
<proteinExistence type="predicted"/>
<feature type="compositionally biased region" description="Basic and acidic residues" evidence="1">
    <location>
        <begin position="13"/>
        <end position="24"/>
    </location>
</feature>
<feature type="region of interest" description="Disordered" evidence="1">
    <location>
        <begin position="1"/>
        <end position="35"/>
    </location>
</feature>
<sequence>MLARTTAEAPMQRQDRAHDEECRAGARHPSRLPPRHRAFYLREDAALRALGLDRQGLPIFTPIPPLRREDLF</sequence>
<gene>
    <name evidence="2" type="ORF">DDE23_05295</name>
</gene>
<name>A0A2T7UUS9_9RHOB</name>
<protein>
    <submittedName>
        <fullName evidence="2">Uncharacterized protein</fullName>
    </submittedName>
</protein>